<evidence type="ECO:0000313" key="3">
    <source>
        <dbReference type="Proteomes" id="UP000076580"/>
    </source>
</evidence>
<dbReference type="Proteomes" id="UP000076580">
    <property type="component" value="Chromosome 01"/>
</dbReference>
<dbReference type="PANTHER" id="PTHR14209">
    <property type="entry name" value="ISOAMYL ACETATE-HYDROLYZING ESTERASE 1"/>
    <property type="match status" value="1"/>
</dbReference>
<dbReference type="InParanoid" id="A0A151GSN5"/>
<keyword evidence="3" id="KW-1185">Reference proteome</keyword>
<dbReference type="STRING" id="98403.A0A151GSN5"/>
<dbReference type="GeneID" id="63713865"/>
<dbReference type="InterPro" id="IPR045136">
    <property type="entry name" value="Iah1-like"/>
</dbReference>
<dbReference type="PANTHER" id="PTHR14209:SF19">
    <property type="entry name" value="ISOAMYL ACETATE-HYDROLYZING ESTERASE 1 HOMOLOG"/>
    <property type="match status" value="1"/>
</dbReference>
<protein>
    <recommendedName>
        <fullName evidence="1">SGNH hydrolase-type esterase domain-containing protein</fullName>
    </recommendedName>
</protein>
<dbReference type="Pfam" id="PF13472">
    <property type="entry name" value="Lipase_GDSL_2"/>
    <property type="match status" value="1"/>
</dbReference>
<proteinExistence type="predicted"/>
<feature type="domain" description="SGNH hydrolase-type esterase" evidence="1">
    <location>
        <begin position="10"/>
        <end position="225"/>
    </location>
</feature>
<dbReference type="FunCoup" id="A0A151GSN5">
    <property type="interactions" value="213"/>
</dbReference>
<dbReference type="OrthoDB" id="671439at2759"/>
<dbReference type="Gene3D" id="3.40.50.1110">
    <property type="entry name" value="SGNH hydrolase"/>
    <property type="match status" value="1"/>
</dbReference>
<reference evidence="2 3" key="1">
    <citation type="journal article" date="2016" name="Sci. Rep.">
        <title>Insights into Adaptations to a Near-Obligate Nematode Endoparasitic Lifestyle from the Finished Genome of Drechmeria coniospora.</title>
        <authorList>
            <person name="Zhang L."/>
            <person name="Zhou Z."/>
            <person name="Guo Q."/>
            <person name="Fokkens L."/>
            <person name="Miskei M."/>
            <person name="Pocsi I."/>
            <person name="Zhang W."/>
            <person name="Chen M."/>
            <person name="Wang L."/>
            <person name="Sun Y."/>
            <person name="Donzelli B.G."/>
            <person name="Gibson D.M."/>
            <person name="Nelson D.R."/>
            <person name="Luo J.G."/>
            <person name="Rep M."/>
            <person name="Liu H."/>
            <person name="Yang S."/>
            <person name="Wang J."/>
            <person name="Krasnoff S.B."/>
            <person name="Xu Y."/>
            <person name="Molnar I."/>
            <person name="Lin M."/>
        </authorList>
    </citation>
    <scope>NUCLEOTIDE SEQUENCE [LARGE SCALE GENOMIC DNA]</scope>
    <source>
        <strain evidence="2 3">ARSEF 6962</strain>
    </source>
</reference>
<name>A0A151GSN5_DRECN</name>
<dbReference type="InterPro" id="IPR036514">
    <property type="entry name" value="SGNH_hydro_sf"/>
</dbReference>
<dbReference type="SUPFAM" id="SSF52266">
    <property type="entry name" value="SGNH hydrolase"/>
    <property type="match status" value="1"/>
</dbReference>
<sequence>MAVPYPQVVLLGDSLFEQSVNLDNGFSFQAALQTLCIRRLDVVNRGLSGWNSANVVEHLDRLFPKPTTLSPRIKHLVILLGANDAVIPMPTTTQHVPIDQYKTNLQTIINHPHIRAHEPKILLVTPPPLDEIKREEVDKAAGHPRTTRTCAISASYSDKAREVARENPDVTLVDLWQALMNKAIEMAPEHYTPGGPWLGTRENGHRGGLKELLSDGLHMSGDAYRVFYDEIKPLILDEWAHLQENDRTGYLLPDWRTLNC</sequence>
<dbReference type="InterPro" id="IPR013830">
    <property type="entry name" value="SGNH_hydro"/>
</dbReference>
<organism evidence="2 3">
    <name type="scientific">Drechmeria coniospora</name>
    <name type="common">Nematophagous fungus</name>
    <name type="synonym">Meria coniospora</name>
    <dbReference type="NCBI Taxonomy" id="98403"/>
    <lineage>
        <taxon>Eukaryota</taxon>
        <taxon>Fungi</taxon>
        <taxon>Dikarya</taxon>
        <taxon>Ascomycota</taxon>
        <taxon>Pezizomycotina</taxon>
        <taxon>Sordariomycetes</taxon>
        <taxon>Hypocreomycetidae</taxon>
        <taxon>Hypocreales</taxon>
        <taxon>Ophiocordycipitaceae</taxon>
        <taxon>Drechmeria</taxon>
    </lineage>
</organism>
<comment type="caution">
    <text evidence="2">The sequence shown here is derived from an EMBL/GenBank/DDBJ whole genome shotgun (WGS) entry which is preliminary data.</text>
</comment>
<dbReference type="RefSeq" id="XP_040659440.1">
    <property type="nucleotide sequence ID" value="XM_040798557.1"/>
</dbReference>
<evidence type="ECO:0000259" key="1">
    <source>
        <dbReference type="Pfam" id="PF13472"/>
    </source>
</evidence>
<evidence type="ECO:0000313" key="2">
    <source>
        <dbReference type="EMBL" id="KYK60088.1"/>
    </source>
</evidence>
<dbReference type="CDD" id="cd01838">
    <property type="entry name" value="Isoamyl_acetate_hydrolase_like"/>
    <property type="match status" value="1"/>
</dbReference>
<dbReference type="EMBL" id="LAYC01000001">
    <property type="protein sequence ID" value="KYK60088.1"/>
    <property type="molecule type" value="Genomic_DNA"/>
</dbReference>
<dbReference type="AlphaFoldDB" id="A0A151GSN5"/>
<gene>
    <name evidence="2" type="ORF">DCS_01222</name>
</gene>
<accession>A0A151GSN5</accession>